<sequence length="98" mass="11097">MEILNEHWSYLLAPDDLIRVCSREVIVSGVFRPIADQGDILGRTEISHIVLQELDRIAMMSNQTKNTSPEENVLLDQMNTSMFMSNGDVFEIPEEGSN</sequence>
<dbReference type="AlphaFoldDB" id="A0A1Z5JJI0"/>
<reference evidence="1 2" key="1">
    <citation type="journal article" date="2015" name="Plant Cell">
        <title>Oil accumulation by the oleaginous diatom Fistulifera solaris as revealed by the genome and transcriptome.</title>
        <authorList>
            <person name="Tanaka T."/>
            <person name="Maeda Y."/>
            <person name="Veluchamy A."/>
            <person name="Tanaka M."/>
            <person name="Abida H."/>
            <person name="Marechal E."/>
            <person name="Bowler C."/>
            <person name="Muto M."/>
            <person name="Sunaga Y."/>
            <person name="Tanaka M."/>
            <person name="Yoshino T."/>
            <person name="Taniguchi T."/>
            <person name="Fukuda Y."/>
            <person name="Nemoto M."/>
            <person name="Matsumoto M."/>
            <person name="Wong P.S."/>
            <person name="Aburatani S."/>
            <person name="Fujibuchi W."/>
        </authorList>
    </citation>
    <scope>NUCLEOTIDE SEQUENCE [LARGE SCALE GENOMIC DNA]</scope>
    <source>
        <strain evidence="1 2">JPCC DA0580</strain>
    </source>
</reference>
<dbReference type="InParanoid" id="A0A1Z5JJI0"/>
<dbReference type="Proteomes" id="UP000198406">
    <property type="component" value="Unassembled WGS sequence"/>
</dbReference>
<evidence type="ECO:0000313" key="1">
    <source>
        <dbReference type="EMBL" id="GAX13931.1"/>
    </source>
</evidence>
<keyword evidence="2" id="KW-1185">Reference proteome</keyword>
<accession>A0A1Z5JJI0</accession>
<comment type="caution">
    <text evidence="1">The sequence shown here is derived from an EMBL/GenBank/DDBJ whole genome shotgun (WGS) entry which is preliminary data.</text>
</comment>
<proteinExistence type="predicted"/>
<protein>
    <submittedName>
        <fullName evidence="1">Uncharacterized protein</fullName>
    </submittedName>
</protein>
<evidence type="ECO:0000313" key="2">
    <source>
        <dbReference type="Proteomes" id="UP000198406"/>
    </source>
</evidence>
<dbReference type="EMBL" id="BDSP01000074">
    <property type="protein sequence ID" value="GAX13931.1"/>
    <property type="molecule type" value="Genomic_DNA"/>
</dbReference>
<name>A0A1Z5JJI0_FISSO</name>
<gene>
    <name evidence="1" type="ORF">FisN_5Lu172</name>
</gene>
<organism evidence="1 2">
    <name type="scientific">Fistulifera solaris</name>
    <name type="common">Oleaginous diatom</name>
    <dbReference type="NCBI Taxonomy" id="1519565"/>
    <lineage>
        <taxon>Eukaryota</taxon>
        <taxon>Sar</taxon>
        <taxon>Stramenopiles</taxon>
        <taxon>Ochrophyta</taxon>
        <taxon>Bacillariophyta</taxon>
        <taxon>Bacillariophyceae</taxon>
        <taxon>Bacillariophycidae</taxon>
        <taxon>Naviculales</taxon>
        <taxon>Naviculaceae</taxon>
        <taxon>Fistulifera</taxon>
    </lineage>
</organism>